<organism evidence="10 11">
    <name type="scientific">Shewanella fodinae</name>
    <dbReference type="NCBI Taxonomy" id="552357"/>
    <lineage>
        <taxon>Bacteria</taxon>
        <taxon>Pseudomonadati</taxon>
        <taxon>Pseudomonadota</taxon>
        <taxon>Gammaproteobacteria</taxon>
        <taxon>Alteromonadales</taxon>
        <taxon>Shewanellaceae</taxon>
        <taxon>Shewanella</taxon>
    </lineage>
</organism>
<dbReference type="InterPro" id="IPR004617">
    <property type="entry name" value="ApaH"/>
</dbReference>
<comment type="function">
    <text evidence="1">Hydrolyzes diadenosine 5',5'''-P1,P4-tetraphosphate to yield ADP.</text>
</comment>
<dbReference type="InterPro" id="IPR029052">
    <property type="entry name" value="Metallo-depent_PP-like"/>
</dbReference>
<dbReference type="PIRSF" id="PIRSF000903">
    <property type="entry name" value="B5n-ttraPtase_sm"/>
    <property type="match status" value="1"/>
</dbReference>
<dbReference type="SUPFAM" id="SSF56300">
    <property type="entry name" value="Metallo-dependent phosphatases"/>
    <property type="match status" value="1"/>
</dbReference>
<keyword evidence="11" id="KW-1185">Reference proteome</keyword>
<reference evidence="10 11" key="1">
    <citation type="submission" date="2019-03" db="EMBL/GenBank/DDBJ databases">
        <title>Freshwater and sediment microbial communities from various areas in North America, analyzing microbe dynamics in response to fracking.</title>
        <authorList>
            <person name="Lamendella R."/>
        </authorList>
    </citation>
    <scope>NUCLEOTIDE SEQUENCE [LARGE SCALE GENOMIC DNA]</scope>
    <source>
        <strain evidence="10 11">74A</strain>
    </source>
</reference>
<evidence type="ECO:0000256" key="6">
    <source>
        <dbReference type="ARBA" id="ARBA00032248"/>
    </source>
</evidence>
<dbReference type="NCBIfam" id="NF001204">
    <property type="entry name" value="PRK00166.1"/>
    <property type="match status" value="1"/>
</dbReference>
<evidence type="ECO:0000259" key="9">
    <source>
        <dbReference type="Pfam" id="PF00149"/>
    </source>
</evidence>
<dbReference type="Proteomes" id="UP000294832">
    <property type="component" value="Unassembled WGS sequence"/>
</dbReference>
<gene>
    <name evidence="10" type="ORF">EDC91_13715</name>
</gene>
<dbReference type="InterPro" id="IPR004843">
    <property type="entry name" value="Calcineurin-like_PHP"/>
</dbReference>
<dbReference type="GO" id="GO:0008803">
    <property type="term" value="F:bis(5'-nucleosyl)-tetraphosphatase (symmetrical) activity"/>
    <property type="evidence" value="ECO:0007669"/>
    <property type="project" value="UniProtKB-EC"/>
</dbReference>
<evidence type="ECO:0000256" key="7">
    <source>
        <dbReference type="ARBA" id="ARBA00033210"/>
    </source>
</evidence>
<dbReference type="Pfam" id="PF00149">
    <property type="entry name" value="Metallophos"/>
    <property type="match status" value="1"/>
</dbReference>
<evidence type="ECO:0000256" key="4">
    <source>
        <dbReference type="ARBA" id="ARBA00022801"/>
    </source>
</evidence>
<feature type="domain" description="Calcineurin-like phosphoesterase" evidence="9">
    <location>
        <begin position="5"/>
        <end position="155"/>
    </location>
</feature>
<evidence type="ECO:0000313" key="10">
    <source>
        <dbReference type="EMBL" id="TCN78841.1"/>
    </source>
</evidence>
<comment type="similarity">
    <text evidence="2">Belongs to the Ap4A hydrolase family.</text>
</comment>
<proteinExistence type="inferred from homology"/>
<evidence type="ECO:0000256" key="3">
    <source>
        <dbReference type="ARBA" id="ARBA00012506"/>
    </source>
</evidence>
<comment type="catalytic activity">
    <reaction evidence="8">
        <text>P(1),P(4)-bis(5'-adenosyl) tetraphosphate + H2O = 2 ADP + 2 H(+)</text>
        <dbReference type="Rhea" id="RHEA:24252"/>
        <dbReference type="ChEBI" id="CHEBI:15377"/>
        <dbReference type="ChEBI" id="CHEBI:15378"/>
        <dbReference type="ChEBI" id="CHEBI:58141"/>
        <dbReference type="ChEBI" id="CHEBI:456216"/>
        <dbReference type="EC" id="3.6.1.41"/>
    </reaction>
</comment>
<dbReference type="AlphaFoldDB" id="A0A4R2F1Z9"/>
<accession>A0A4R2F1Z9</accession>
<comment type="caution">
    <text evidence="10">The sequence shown here is derived from an EMBL/GenBank/DDBJ whole genome shotgun (WGS) entry which is preliminary data.</text>
</comment>
<evidence type="ECO:0000256" key="5">
    <source>
        <dbReference type="ARBA" id="ARBA00031248"/>
    </source>
</evidence>
<dbReference type="EC" id="3.6.1.41" evidence="3"/>
<dbReference type="RefSeq" id="WP_133040346.1">
    <property type="nucleotide sequence ID" value="NZ_SLWF01000037.1"/>
</dbReference>
<evidence type="ECO:0000256" key="1">
    <source>
        <dbReference type="ARBA" id="ARBA00003413"/>
    </source>
</evidence>
<dbReference type="NCBIfam" id="TIGR00668">
    <property type="entry name" value="apaH"/>
    <property type="match status" value="1"/>
</dbReference>
<dbReference type="Gene3D" id="3.60.21.10">
    <property type="match status" value="1"/>
</dbReference>
<dbReference type="OrthoDB" id="9807890at2"/>
<dbReference type="PANTHER" id="PTHR40942:SF4">
    <property type="entry name" value="CYTOCHROME C5"/>
    <property type="match status" value="1"/>
</dbReference>
<sequence>MANYFVGDIHGCFSELKKLLETVDFNPSRDVLWSVGDLIARGSESLATLRFFEHLDNAARMVLGNHELNLFGINAGIRTPRPSCQLTELIASDDFPRLLEWLRLQPLLHEVPEHQLLMTHAGIPPQWDVDTLRQEATRVSEALKQPDYLDVIISRMYTDAPEGWNPDLNHYERIRYCINALTRIRFLYSDGRLDFACKLPPEECVDSDLKPWFLFPSKTDNYIKVFGHWAALMGETGNPKIQALDTGCCWDQYLTLWHLESNQKITQKRLKKS</sequence>
<protein>
    <recommendedName>
        <fullName evidence="3">bis(5'-nucleosyl)-tetraphosphatase (symmetrical)</fullName>
        <ecNumber evidence="3">3.6.1.41</ecNumber>
    </recommendedName>
    <alternativeName>
        <fullName evidence="6">Ap4A hydrolase</fullName>
    </alternativeName>
    <alternativeName>
        <fullName evidence="5">Diadenosine 5',5'''-P1,P4-tetraphosphate pyrophosphohydrolase</fullName>
    </alternativeName>
    <alternativeName>
        <fullName evidence="7">Diadenosine tetraphosphatase</fullName>
    </alternativeName>
</protein>
<dbReference type="EMBL" id="SLWF01000037">
    <property type="protein sequence ID" value="TCN78841.1"/>
    <property type="molecule type" value="Genomic_DNA"/>
</dbReference>
<name>A0A4R2F1Z9_9GAMM</name>
<evidence type="ECO:0000256" key="8">
    <source>
        <dbReference type="ARBA" id="ARBA00049417"/>
    </source>
</evidence>
<evidence type="ECO:0000313" key="11">
    <source>
        <dbReference type="Proteomes" id="UP000294832"/>
    </source>
</evidence>
<evidence type="ECO:0000256" key="2">
    <source>
        <dbReference type="ARBA" id="ARBA00005419"/>
    </source>
</evidence>
<dbReference type="PANTHER" id="PTHR40942">
    <property type="match status" value="1"/>
</dbReference>
<keyword evidence="4" id="KW-0378">Hydrolase</keyword>